<dbReference type="PANTHER" id="PTHR14146:SF0">
    <property type="entry name" value="EXOCYST COMPLEX COMPONENT 4"/>
    <property type="match status" value="1"/>
</dbReference>
<sequence length="982" mass="102769">MGAVTEHYNKTRSNVGTLREQIRECKGLLQNGSQQADVRELWQRKAQYAQVLRLLDMLDMVKSTPVKFDRLVRQRRFVAAVNLLNASLEAIFTPELVDVPAVASVRDELLARKGIILETIVRELADTLFLRTATDFSPPDAEPTAAGGASGSGRGRAGGSSALSRKGGGGRALGEDTAAGAGNGASGVGGSMTFAGLTVHACSVSEEAERALEDPAREFATYTALLVEAVRRLRALPDVERHLLERLECEVERLSTGHMLTVASGAEGMDAATPAAAAAAAGPSSPPSASSAAAAEAADAAHDTARLTRYLRSVFEAFVRVIHNHVYLVGQLLVARRRDAAEAPGGAAAAHEADLRCRDDLPAAAWRHMQAHVIAVLSRHLAMAHAAHLAAAAGKSLVSLALMRGGSGKPDAAAPAVIAAAAQRAQLAGGKAAGGGGGAALAAAAFNGDRDKAAEFARTCLLVQPSPFVLIGVFRHAVKFATLAGALLGALKKEIQERYSAASFVPVAKAAGGAGADPAAELRKVGRASFAKPGRGAEAVAGQAALIFRAMVQVPAFVQDIGSALDITLENYYQVARDKFQEFCGAGAAYKRLVRSGDKLRDLLRRDAQFLLYKRSQHGGKLPFADDLSGANSKTTPPRTAGGATLRRAKTRGGLDLPSTSAPTPEDDAEDLFESELKILEDHWRVGGGAAVARDALLEPRRLQAVACLAFSCDWLVHKVVKMCTALDKQASAAATAAAAPAAFSPTSPVAGSTSTSGSTGPSPATRLRAVARKLSGLADDCALILRLELYMHASHYLAALAAADLGGGADAADACVIDLCRVLRDTQEALSPMTPKPGMGLAAPRELFAYAVAPLPRMLPRLLVHALGGAAARPVSAVGVGKAAKIVAALQQLASDVTETSLRQLVEGAALAQVVTERFSRAARYASLMGATHAELEGYIRANRSDFTKEELRAQWNLQGPARRADECPHPFEAWWASERF</sequence>
<dbReference type="GO" id="GO:0006893">
    <property type="term" value="P:Golgi to plasma membrane transport"/>
    <property type="evidence" value="ECO:0007669"/>
    <property type="project" value="TreeGrafter"/>
</dbReference>
<dbReference type="GO" id="GO:0090522">
    <property type="term" value="P:vesicle tethering involved in exocytosis"/>
    <property type="evidence" value="ECO:0007669"/>
    <property type="project" value="UniProtKB-UniRule"/>
</dbReference>
<dbReference type="GO" id="GO:0006612">
    <property type="term" value="P:protein targeting to membrane"/>
    <property type="evidence" value="ECO:0007669"/>
    <property type="project" value="UniProtKB-UniRule"/>
</dbReference>
<dbReference type="GO" id="GO:0000145">
    <property type="term" value="C:exocyst"/>
    <property type="evidence" value="ECO:0007669"/>
    <property type="project" value="UniProtKB-UniRule"/>
</dbReference>
<keyword evidence="1" id="KW-0653">Protein transport</keyword>
<feature type="region of interest" description="Disordered" evidence="2">
    <location>
        <begin position="135"/>
        <end position="175"/>
    </location>
</feature>
<keyword evidence="4" id="KW-1185">Reference proteome</keyword>
<organism evidence="3 4">
    <name type="scientific">Tribonema minus</name>
    <dbReference type="NCBI Taxonomy" id="303371"/>
    <lineage>
        <taxon>Eukaryota</taxon>
        <taxon>Sar</taxon>
        <taxon>Stramenopiles</taxon>
        <taxon>Ochrophyta</taxon>
        <taxon>PX clade</taxon>
        <taxon>Xanthophyceae</taxon>
        <taxon>Tribonematales</taxon>
        <taxon>Tribonemataceae</taxon>
        <taxon>Tribonema</taxon>
    </lineage>
</organism>
<keyword evidence="1" id="KW-0268">Exocytosis</keyword>
<dbReference type="EMBL" id="JAFCMP010000514">
    <property type="protein sequence ID" value="KAG5178503.1"/>
    <property type="molecule type" value="Genomic_DNA"/>
</dbReference>
<protein>
    <recommendedName>
        <fullName evidence="1">Exocyst complex component Sec8</fullName>
    </recommendedName>
</protein>
<comment type="similarity">
    <text evidence="1">Belongs to the SEC8 family.</text>
</comment>
<comment type="function">
    <text evidence="1">Component of the exocyst complex involved in the docking of exocytic vesicles with fusion sites on the plasma membrane.</text>
</comment>
<name>A0A835YXP6_9STRA</name>
<feature type="compositionally biased region" description="Gly residues" evidence="2">
    <location>
        <begin position="148"/>
        <end position="158"/>
    </location>
</feature>
<dbReference type="Proteomes" id="UP000664859">
    <property type="component" value="Unassembled WGS sequence"/>
</dbReference>
<evidence type="ECO:0000256" key="1">
    <source>
        <dbReference type="RuleBase" id="RU367079"/>
    </source>
</evidence>
<proteinExistence type="inferred from homology"/>
<dbReference type="AlphaFoldDB" id="A0A835YXP6"/>
<evidence type="ECO:0000313" key="3">
    <source>
        <dbReference type="EMBL" id="KAG5178503.1"/>
    </source>
</evidence>
<dbReference type="GO" id="GO:0015031">
    <property type="term" value="P:protein transport"/>
    <property type="evidence" value="ECO:0007669"/>
    <property type="project" value="UniProtKB-KW"/>
</dbReference>
<gene>
    <name evidence="3" type="ORF">JKP88DRAFT_196210</name>
</gene>
<dbReference type="InterPro" id="IPR039682">
    <property type="entry name" value="Sec8/EXOC4"/>
</dbReference>
<evidence type="ECO:0000256" key="2">
    <source>
        <dbReference type="SAM" id="MobiDB-lite"/>
    </source>
</evidence>
<feature type="region of interest" description="Disordered" evidence="2">
    <location>
        <begin position="624"/>
        <end position="668"/>
    </location>
</feature>
<evidence type="ECO:0000313" key="4">
    <source>
        <dbReference type="Proteomes" id="UP000664859"/>
    </source>
</evidence>
<keyword evidence="1" id="KW-0813">Transport</keyword>
<feature type="region of interest" description="Disordered" evidence="2">
    <location>
        <begin position="744"/>
        <end position="765"/>
    </location>
</feature>
<reference evidence="3" key="1">
    <citation type="submission" date="2021-02" db="EMBL/GenBank/DDBJ databases">
        <title>First Annotated Genome of the Yellow-green Alga Tribonema minus.</title>
        <authorList>
            <person name="Mahan K.M."/>
        </authorList>
    </citation>
    <scope>NUCLEOTIDE SEQUENCE</scope>
    <source>
        <strain evidence="3">UTEX B ZZ1240</strain>
    </source>
</reference>
<dbReference type="PANTHER" id="PTHR14146">
    <property type="entry name" value="EXOCYST COMPLEX COMPONENT 4"/>
    <property type="match status" value="1"/>
</dbReference>
<accession>A0A835YXP6</accession>
<dbReference type="OrthoDB" id="272977at2759"/>
<comment type="caution">
    <text evidence="3">The sequence shown here is derived from an EMBL/GenBank/DDBJ whole genome shotgun (WGS) entry which is preliminary data.</text>
</comment>